<evidence type="ECO:0000313" key="1">
    <source>
        <dbReference type="EMBL" id="MBC5764939.1"/>
    </source>
</evidence>
<organism evidence="1 2">
    <name type="scientific">Ramlibacter albus</name>
    <dbReference type="NCBI Taxonomy" id="2079448"/>
    <lineage>
        <taxon>Bacteria</taxon>
        <taxon>Pseudomonadati</taxon>
        <taxon>Pseudomonadota</taxon>
        <taxon>Betaproteobacteria</taxon>
        <taxon>Burkholderiales</taxon>
        <taxon>Comamonadaceae</taxon>
        <taxon>Ramlibacter</taxon>
    </lineage>
</organism>
<comment type="caution">
    <text evidence="1">The sequence shown here is derived from an EMBL/GenBank/DDBJ whole genome shotgun (WGS) entry which is preliminary data.</text>
</comment>
<protein>
    <submittedName>
        <fullName evidence="1">Uncharacterized protein</fullName>
    </submittedName>
</protein>
<sequence length="81" mass="9124">MDIIELRQLCLGVLHDCSGPATEQLRRRLQCASTPQEIWMARCDMFQLVASQHCQSQAATRINSLLPAFSGWLPERLLAVV</sequence>
<dbReference type="RefSeq" id="WP_187081400.1">
    <property type="nucleotide sequence ID" value="NZ_JACORU010000003.1"/>
</dbReference>
<gene>
    <name evidence="1" type="ORF">H8R02_10785</name>
</gene>
<reference evidence="1" key="1">
    <citation type="submission" date="2020-08" db="EMBL/GenBank/DDBJ databases">
        <title>Ramlibacter sp. GTP1 16S ribosomal RNA gene genome sequencing and assembly.</title>
        <authorList>
            <person name="Kang M."/>
        </authorList>
    </citation>
    <scope>NUCLEOTIDE SEQUENCE</scope>
    <source>
        <strain evidence="1">GTP1</strain>
    </source>
</reference>
<keyword evidence="2" id="KW-1185">Reference proteome</keyword>
<dbReference type="AlphaFoldDB" id="A0A923M8Y9"/>
<proteinExistence type="predicted"/>
<dbReference type="Proteomes" id="UP000596827">
    <property type="component" value="Unassembled WGS sequence"/>
</dbReference>
<dbReference type="EMBL" id="JACORU010000003">
    <property type="protein sequence ID" value="MBC5764939.1"/>
    <property type="molecule type" value="Genomic_DNA"/>
</dbReference>
<evidence type="ECO:0000313" key="2">
    <source>
        <dbReference type="Proteomes" id="UP000596827"/>
    </source>
</evidence>
<name>A0A923M8Y9_9BURK</name>
<accession>A0A923M8Y9</accession>